<feature type="compositionally biased region" description="Low complexity" evidence="1">
    <location>
        <begin position="373"/>
        <end position="383"/>
    </location>
</feature>
<dbReference type="PANTHER" id="PTHR12526:SF635">
    <property type="entry name" value="GLYCOSYL TRANSFERASE GROUP 1"/>
    <property type="match status" value="1"/>
</dbReference>
<reference evidence="3" key="1">
    <citation type="submission" date="2016-06" db="EMBL/GenBank/DDBJ databases">
        <authorList>
            <person name="Varghese N."/>
            <person name="Submissions Spin"/>
        </authorList>
    </citation>
    <scope>NUCLEOTIDE SEQUENCE [LARGE SCALE GENOMIC DNA]</scope>
    <source>
        <strain evidence="3">DSM 45431</strain>
    </source>
</reference>
<keyword evidence="3" id="KW-1185">Reference proteome</keyword>
<dbReference type="PANTHER" id="PTHR12526">
    <property type="entry name" value="GLYCOSYLTRANSFERASE"/>
    <property type="match status" value="1"/>
</dbReference>
<dbReference type="Gene3D" id="3.40.50.2000">
    <property type="entry name" value="Glycogen Phosphorylase B"/>
    <property type="match status" value="1"/>
</dbReference>
<feature type="region of interest" description="Disordered" evidence="1">
    <location>
        <begin position="367"/>
        <end position="400"/>
    </location>
</feature>
<proteinExistence type="predicted"/>
<dbReference type="Proteomes" id="UP000199413">
    <property type="component" value="Unassembled WGS sequence"/>
</dbReference>
<dbReference type="EMBL" id="FMHV01000002">
    <property type="protein sequence ID" value="SCL24179.1"/>
    <property type="molecule type" value="Genomic_DNA"/>
</dbReference>
<accession>A0A1C6S406</accession>
<organism evidence="2 3">
    <name type="scientific">Micromonospora rhizosphaerae</name>
    <dbReference type="NCBI Taxonomy" id="568872"/>
    <lineage>
        <taxon>Bacteria</taxon>
        <taxon>Bacillati</taxon>
        <taxon>Actinomycetota</taxon>
        <taxon>Actinomycetes</taxon>
        <taxon>Micromonosporales</taxon>
        <taxon>Micromonosporaceae</taxon>
        <taxon>Micromonospora</taxon>
    </lineage>
</organism>
<keyword evidence="2" id="KW-0808">Transferase</keyword>
<keyword evidence="2" id="KW-0328">Glycosyltransferase</keyword>
<evidence type="ECO:0000256" key="1">
    <source>
        <dbReference type="SAM" id="MobiDB-lite"/>
    </source>
</evidence>
<dbReference type="AlphaFoldDB" id="A0A1C6S406"/>
<dbReference type="GO" id="GO:0016757">
    <property type="term" value="F:glycosyltransferase activity"/>
    <property type="evidence" value="ECO:0007669"/>
    <property type="project" value="UniProtKB-KW"/>
</dbReference>
<sequence>MMNRPVPRVALVTSHPLSAPWDSADKHLAEVVARMLPEYRFLSVRRVGANRDVPGRQVPVLSRTGRPGPLVSAQVAAFALGALPLVDLVHAVVTIGSGFPLLARCLGSAAARLGRPVLHTAPGVVDPSGLSAGPGPVPHLGTTVVLSQQSARALRAAGFPDVRVVPPSLPLHRWRVAPRPTGEPVVLFAGHYDNGGGAEIAVAAFAASAMRDRGRLVLAMRSRPGQDEAKLAERLRRHAESLGVDRIDVRGHVADMPALVRSATVVVLPAATLAGKADIPLVLLEAMAAGRPVVASDLPSLAVLDPAVARVRPEAGATARAIDEILTDDGVWRHRALAGRQLVERKFSEAAVARRYREVYRELLDRGPGGAPRAGAGSPPVGRSAPGREPMVVFERGERR</sequence>
<evidence type="ECO:0000313" key="3">
    <source>
        <dbReference type="Proteomes" id="UP000199413"/>
    </source>
</evidence>
<dbReference type="OrthoDB" id="3281183at2"/>
<protein>
    <submittedName>
        <fullName evidence="2">Phosphatidylinositol alpha-mannosyltransferase</fullName>
    </submittedName>
</protein>
<gene>
    <name evidence="2" type="ORF">GA0070624_2872</name>
</gene>
<dbReference type="CDD" id="cd03801">
    <property type="entry name" value="GT4_PimA-like"/>
    <property type="match status" value="1"/>
</dbReference>
<evidence type="ECO:0000313" key="2">
    <source>
        <dbReference type="EMBL" id="SCL24179.1"/>
    </source>
</evidence>
<dbReference type="SUPFAM" id="SSF53756">
    <property type="entry name" value="UDP-Glycosyltransferase/glycogen phosphorylase"/>
    <property type="match status" value="1"/>
</dbReference>
<dbReference type="Pfam" id="PF13692">
    <property type="entry name" value="Glyco_trans_1_4"/>
    <property type="match status" value="1"/>
</dbReference>
<dbReference type="STRING" id="568872.GA0070624_2872"/>
<name>A0A1C6S406_9ACTN</name>